<keyword evidence="5" id="KW-0496">Mitochondrion</keyword>
<dbReference type="Proteomes" id="UP000015241">
    <property type="component" value="Unassembled WGS sequence"/>
</dbReference>
<dbReference type="GO" id="GO:0046872">
    <property type="term" value="F:metal ion binding"/>
    <property type="evidence" value="ECO:0007669"/>
    <property type="project" value="UniProtKB-KW"/>
</dbReference>
<keyword evidence="1 5" id="KW-0489">Methyltransferase</keyword>
<dbReference type="GO" id="GO:0120537">
    <property type="term" value="F:3-demethylubiquinone 3-O-methyltransferase activity"/>
    <property type="evidence" value="ECO:0007669"/>
    <property type="project" value="RHEA"/>
</dbReference>
<dbReference type="InterPro" id="IPR010233">
    <property type="entry name" value="UbiG_MeTrfase"/>
</dbReference>
<dbReference type="HAMAP" id="MF_00472">
    <property type="entry name" value="UbiG"/>
    <property type="match status" value="1"/>
</dbReference>
<feature type="binding site" evidence="5">
    <location>
        <position position="77"/>
    </location>
    <ligand>
        <name>S-adenosyl-L-methionine</name>
        <dbReference type="ChEBI" id="CHEBI:59789"/>
    </ligand>
</feature>
<dbReference type="PANTHER" id="PTHR43464:SF19">
    <property type="entry name" value="UBIQUINONE BIOSYNTHESIS O-METHYLTRANSFERASE, MITOCHONDRIAL"/>
    <property type="match status" value="1"/>
</dbReference>
<reference evidence="6 7" key="1">
    <citation type="journal article" date="2012" name="Science">
        <title>The Paleozoic origin of enzymatic lignin decomposition reconstructed from 31 fungal genomes.</title>
        <authorList>
            <person name="Floudas D."/>
            <person name="Binder M."/>
            <person name="Riley R."/>
            <person name="Barry K."/>
            <person name="Blanchette R.A."/>
            <person name="Henrissat B."/>
            <person name="Martinez A.T."/>
            <person name="Otillar R."/>
            <person name="Spatafora J.W."/>
            <person name="Yadav J.S."/>
            <person name="Aerts A."/>
            <person name="Benoit I."/>
            <person name="Boyd A."/>
            <person name="Carlson A."/>
            <person name="Copeland A."/>
            <person name="Coutinho P.M."/>
            <person name="de Vries R.P."/>
            <person name="Ferreira P."/>
            <person name="Findley K."/>
            <person name="Foster B."/>
            <person name="Gaskell J."/>
            <person name="Glotzer D."/>
            <person name="Gorecki P."/>
            <person name="Heitman J."/>
            <person name="Hesse C."/>
            <person name="Hori C."/>
            <person name="Igarashi K."/>
            <person name="Jurgens J.A."/>
            <person name="Kallen N."/>
            <person name="Kersten P."/>
            <person name="Kohler A."/>
            <person name="Kuees U."/>
            <person name="Kumar T.K.A."/>
            <person name="Kuo A."/>
            <person name="LaButti K."/>
            <person name="Larrondo L.F."/>
            <person name="Lindquist E."/>
            <person name="Ling A."/>
            <person name="Lombard V."/>
            <person name="Lucas S."/>
            <person name="Lundell T."/>
            <person name="Martin R."/>
            <person name="McLaughlin D.J."/>
            <person name="Morgenstern I."/>
            <person name="Morin E."/>
            <person name="Murat C."/>
            <person name="Nagy L.G."/>
            <person name="Nolan M."/>
            <person name="Ohm R.A."/>
            <person name="Patyshakuliyeva A."/>
            <person name="Rokas A."/>
            <person name="Ruiz-Duenas F.J."/>
            <person name="Sabat G."/>
            <person name="Salamov A."/>
            <person name="Samejima M."/>
            <person name="Schmutz J."/>
            <person name="Slot J.C."/>
            <person name="St John F."/>
            <person name="Stenlid J."/>
            <person name="Sun H."/>
            <person name="Sun S."/>
            <person name="Syed K."/>
            <person name="Tsang A."/>
            <person name="Wiebenga A."/>
            <person name="Young D."/>
            <person name="Pisabarro A."/>
            <person name="Eastwood D.C."/>
            <person name="Martin F."/>
            <person name="Cullen D."/>
            <person name="Grigoriev I.V."/>
            <person name="Hibbett D.S."/>
        </authorList>
    </citation>
    <scope>NUCLEOTIDE SEQUENCE</scope>
    <source>
        <strain evidence="7">FP-58527</strain>
    </source>
</reference>
<evidence type="ECO:0000256" key="5">
    <source>
        <dbReference type="HAMAP-Rule" id="MF_03190"/>
    </source>
</evidence>
<dbReference type="eggNOG" id="KOG1270">
    <property type="taxonomic scope" value="Eukaryota"/>
</dbReference>
<comment type="function">
    <text evidence="5">O-methyltransferase required for two non-consecutive steps during ubiquinone biosynthesis. Catalyzes the 2 O-methylation of 3,4-dihydroxy-5-(all-trans-polyprenyl)benzoic acid into 4-hydroxy-3-methoxy-5-(all-trans-polyprenyl)benzoic acid. Also catalyzes the last step of ubiquinone biosynthesis by mediating methylation of 3-demethylubiquinone into ubiquinone. Also able to mediate the methylation of 3-demethylubiquinol into ubiquinol.</text>
</comment>
<comment type="catalytic activity">
    <reaction evidence="5">
        <text>a 3-demethylubiquinol + S-adenosyl-L-methionine = a ubiquinol + S-adenosyl-L-homocysteine + H(+)</text>
        <dbReference type="Rhea" id="RHEA:44380"/>
        <dbReference type="Rhea" id="RHEA-COMP:9566"/>
        <dbReference type="Rhea" id="RHEA-COMP:10914"/>
        <dbReference type="ChEBI" id="CHEBI:15378"/>
        <dbReference type="ChEBI" id="CHEBI:17976"/>
        <dbReference type="ChEBI" id="CHEBI:57856"/>
        <dbReference type="ChEBI" id="CHEBI:59789"/>
        <dbReference type="ChEBI" id="CHEBI:84422"/>
        <dbReference type="EC" id="2.1.1.64"/>
    </reaction>
</comment>
<comment type="catalytic activity">
    <reaction evidence="5">
        <text>a 3,4-dihydroxy-5-(all-trans-polyprenyl)benzoate + S-adenosyl-L-methionine = a 4-hydroxy-3-methoxy-5-(all-trans-polyprenyl)benzoate + S-adenosyl-L-homocysteine + H(+)</text>
        <dbReference type="Rhea" id="RHEA:44452"/>
        <dbReference type="Rhea" id="RHEA-COMP:10930"/>
        <dbReference type="Rhea" id="RHEA-COMP:10931"/>
        <dbReference type="ChEBI" id="CHEBI:15378"/>
        <dbReference type="ChEBI" id="CHEBI:57856"/>
        <dbReference type="ChEBI" id="CHEBI:59789"/>
        <dbReference type="ChEBI" id="CHEBI:64694"/>
        <dbReference type="ChEBI" id="CHEBI:84443"/>
        <dbReference type="EC" id="2.1.1.114"/>
    </reaction>
</comment>
<keyword evidence="5" id="KW-0999">Mitochondrion inner membrane</keyword>
<evidence type="ECO:0000256" key="1">
    <source>
        <dbReference type="ARBA" id="ARBA00022603"/>
    </source>
</evidence>
<dbReference type="EC" id="2.1.1.114" evidence="5"/>
<dbReference type="InParanoid" id="S8E7M6"/>
<evidence type="ECO:0000313" key="7">
    <source>
        <dbReference type="Proteomes" id="UP000015241"/>
    </source>
</evidence>
<feature type="binding site" evidence="5">
    <location>
        <position position="112"/>
    </location>
    <ligand>
        <name>S-adenosyl-L-methionine</name>
        <dbReference type="ChEBI" id="CHEBI:59789"/>
    </ligand>
</feature>
<feature type="binding site" evidence="5">
    <location>
        <position position="197"/>
    </location>
    <ligand>
        <name>Mg(2+)</name>
        <dbReference type="ChEBI" id="CHEBI:18420"/>
    </ligand>
</feature>
<feature type="binding site" evidence="5">
    <location>
        <position position="193"/>
    </location>
    <ligand>
        <name>Mg(2+)</name>
        <dbReference type="ChEBI" id="CHEBI:18420"/>
    </ligand>
</feature>
<dbReference type="EMBL" id="KE504144">
    <property type="protein sequence ID" value="EPT01057.1"/>
    <property type="molecule type" value="Genomic_DNA"/>
</dbReference>
<dbReference type="CDD" id="cd02440">
    <property type="entry name" value="AdoMet_MTases"/>
    <property type="match status" value="1"/>
</dbReference>
<evidence type="ECO:0000256" key="4">
    <source>
        <dbReference type="ARBA" id="ARBA00022691"/>
    </source>
</evidence>
<organism evidence="6 7">
    <name type="scientific">Fomitopsis schrenkii</name>
    <name type="common">Brown rot fungus</name>
    <dbReference type="NCBI Taxonomy" id="2126942"/>
    <lineage>
        <taxon>Eukaryota</taxon>
        <taxon>Fungi</taxon>
        <taxon>Dikarya</taxon>
        <taxon>Basidiomycota</taxon>
        <taxon>Agaricomycotina</taxon>
        <taxon>Agaricomycetes</taxon>
        <taxon>Polyporales</taxon>
        <taxon>Fomitopsis</taxon>
    </lineage>
</organism>
<dbReference type="InterPro" id="IPR029063">
    <property type="entry name" value="SAM-dependent_MTases_sf"/>
</dbReference>
<dbReference type="NCBIfam" id="TIGR01983">
    <property type="entry name" value="UbiG"/>
    <property type="match status" value="1"/>
</dbReference>
<protein>
    <recommendedName>
        <fullName evidence="5">Ubiquinone biosynthesis O-methyltransferase, mitochondrial</fullName>
    </recommendedName>
    <alternativeName>
        <fullName evidence="5">3-demethylubiquinol 3-O-methyltransferase</fullName>
        <ecNumber evidence="5">2.1.1.64</ecNumber>
    </alternativeName>
    <alternativeName>
        <fullName evidence="5">3-demethylubiquinone 3-O-methyltransferase</fullName>
        <ecNumber evidence="5">2.1.1.-</ecNumber>
    </alternativeName>
    <alternativeName>
        <fullName evidence="5">Polyprenyldihydroxybenzoate methyltransferase</fullName>
        <ecNumber evidence="5">2.1.1.114</ecNumber>
    </alternativeName>
</protein>
<keyword evidence="5" id="KW-0479">Metal-binding</keyword>
<comment type="catalytic activity">
    <reaction evidence="5">
        <text>a 3-demethylubiquinone + S-adenosyl-L-methionine = a ubiquinone + S-adenosyl-L-homocysteine</text>
        <dbReference type="Rhea" id="RHEA:81215"/>
        <dbReference type="Rhea" id="RHEA-COMP:9565"/>
        <dbReference type="Rhea" id="RHEA-COMP:19654"/>
        <dbReference type="ChEBI" id="CHEBI:16389"/>
        <dbReference type="ChEBI" id="CHEBI:57856"/>
        <dbReference type="ChEBI" id="CHEBI:59789"/>
        <dbReference type="ChEBI" id="CHEBI:231825"/>
    </reaction>
</comment>
<sequence>MSNLLLSVARSVRAQTSRNVSRYERLYHTSPPLLAAAPAAPQSSVNPDEIALFSRLSSQWWDERGEFQMLHKMNPVRVQFIREKLLETKREDGEDIADGTGALEGLNVLDVGCGGGLLCESLARLGANTLGIDASASNVSIASLHASSDPSLNFAASSSSPTSKRALTYEHTSAEDVLTARGPKQFDVVTSMEVLEHVDNPRAFLRTCAELVKPGGHLFLSTISRTPLAYLLTIFAAEQALRLVTPGTHTYSKFVRPDELIRFFAEPMGHDGRPWISRLYGGSPARTEAETRGIAYVPWNGEWTLVPRGPVGKHWGEECNYLFWVRKPLE</sequence>
<feature type="binding site" evidence="5">
    <location>
        <position position="192"/>
    </location>
    <ligand>
        <name>S-adenosyl-L-methionine</name>
        <dbReference type="ChEBI" id="CHEBI:59789"/>
    </ligand>
</feature>
<name>S8E7M6_FOMSC</name>
<dbReference type="Pfam" id="PF13489">
    <property type="entry name" value="Methyltransf_23"/>
    <property type="match status" value="1"/>
</dbReference>
<dbReference type="UniPathway" id="UPA00232"/>
<dbReference type="GO" id="GO:0010420">
    <property type="term" value="F:polyprenyldihydroxybenzoate methyltransferase activity"/>
    <property type="evidence" value="ECO:0007669"/>
    <property type="project" value="UniProtKB-UniRule"/>
</dbReference>
<dbReference type="EC" id="2.1.1.-" evidence="5"/>
<dbReference type="STRING" id="743788.S8E7M6"/>
<evidence type="ECO:0000256" key="3">
    <source>
        <dbReference type="ARBA" id="ARBA00022688"/>
    </source>
</evidence>
<keyword evidence="5" id="KW-0460">Magnesium</keyword>
<gene>
    <name evidence="5" type="primary">COQ3</name>
    <name evidence="6" type="ORF">FOMPIDRAFT_1121129</name>
</gene>
<dbReference type="GO" id="GO:0061542">
    <property type="term" value="F:3-demethylubiquinol 3-O-methyltransferase activity"/>
    <property type="evidence" value="ECO:0007669"/>
    <property type="project" value="UniProtKB-UniRule"/>
</dbReference>
<accession>S8E7M6</accession>
<feature type="binding site" evidence="5">
    <location>
        <position position="196"/>
    </location>
    <ligand>
        <name>Mg(2+)</name>
        <dbReference type="ChEBI" id="CHEBI:18420"/>
    </ligand>
</feature>
<keyword evidence="4 5" id="KW-0949">S-adenosyl-L-methionine</keyword>
<comment type="subunit">
    <text evidence="5">Component of a multi-subunit COQ enzyme complex, composed of at least COQ3, COQ4, COQ5, COQ6, COQ7 and COQ9.</text>
</comment>
<evidence type="ECO:0000313" key="6">
    <source>
        <dbReference type="EMBL" id="EPT01057.1"/>
    </source>
</evidence>
<feature type="binding site" evidence="5">
    <location>
        <position position="133"/>
    </location>
    <ligand>
        <name>S-adenosyl-L-methionine</name>
        <dbReference type="ChEBI" id="CHEBI:59789"/>
    </ligand>
</feature>
<dbReference type="GO" id="GO:0032259">
    <property type="term" value="P:methylation"/>
    <property type="evidence" value="ECO:0007669"/>
    <property type="project" value="UniProtKB-KW"/>
</dbReference>
<keyword evidence="2 5" id="KW-0808">Transferase</keyword>
<comment type="similarity">
    <text evidence="5">Belongs to the class I-like SAM-binding methyltransferase superfamily. UbiG/COQ3 family.</text>
</comment>
<dbReference type="PANTHER" id="PTHR43464">
    <property type="entry name" value="METHYLTRANSFERASE"/>
    <property type="match status" value="1"/>
</dbReference>
<comment type="cofactor">
    <cofactor evidence="5">
        <name>Mg(2+)</name>
        <dbReference type="ChEBI" id="CHEBI:18420"/>
    </cofactor>
</comment>
<proteinExistence type="inferred from homology"/>
<dbReference type="EC" id="2.1.1.64" evidence="5"/>
<dbReference type="AlphaFoldDB" id="S8E7M6"/>
<evidence type="ECO:0000256" key="2">
    <source>
        <dbReference type="ARBA" id="ARBA00022679"/>
    </source>
</evidence>
<dbReference type="FunCoup" id="S8E7M6">
    <property type="interactions" value="288"/>
</dbReference>
<keyword evidence="3 5" id="KW-0831">Ubiquinone biosynthesis</keyword>
<dbReference type="Gene3D" id="3.40.50.150">
    <property type="entry name" value="Vaccinia Virus protein VP39"/>
    <property type="match status" value="1"/>
</dbReference>
<comment type="subcellular location">
    <subcellularLocation>
        <location evidence="5">Mitochondrion inner membrane</location>
        <topology evidence="5">Peripheral membrane protein</topology>
        <orientation evidence="5">Matrix side</orientation>
    </subcellularLocation>
</comment>
<keyword evidence="5" id="KW-0472">Membrane</keyword>
<comment type="pathway">
    <text evidence="5">Cofactor biosynthesis; ubiquinone biosynthesis.</text>
</comment>
<dbReference type="HOGENOM" id="CLU_042432_1_0_1"/>
<dbReference type="GO" id="GO:0031314">
    <property type="term" value="C:extrinsic component of mitochondrial inner membrane"/>
    <property type="evidence" value="ECO:0007669"/>
    <property type="project" value="UniProtKB-UniRule"/>
</dbReference>
<keyword evidence="7" id="KW-1185">Reference proteome</keyword>
<dbReference type="SUPFAM" id="SSF53335">
    <property type="entry name" value="S-adenosyl-L-methionine-dependent methyltransferases"/>
    <property type="match status" value="1"/>
</dbReference>
<dbReference type="OrthoDB" id="3265906at2759"/>